<protein>
    <submittedName>
        <fullName evidence="2">Uncharacterized protein</fullName>
    </submittedName>
</protein>
<gene>
    <name evidence="2" type="ORF">GCM10010326_27750</name>
</gene>
<keyword evidence="3" id="KW-1185">Reference proteome</keyword>
<feature type="region of interest" description="Disordered" evidence="1">
    <location>
        <begin position="1"/>
        <end position="62"/>
    </location>
</feature>
<dbReference type="EMBL" id="BMUU01000004">
    <property type="protein sequence ID" value="GGY32264.1"/>
    <property type="molecule type" value="Genomic_DNA"/>
</dbReference>
<comment type="caution">
    <text evidence="2">The sequence shown here is derived from an EMBL/GenBank/DDBJ whole genome shotgun (WGS) entry which is preliminary data.</text>
</comment>
<evidence type="ECO:0000313" key="2">
    <source>
        <dbReference type="EMBL" id="GGY32264.1"/>
    </source>
</evidence>
<accession>A0ABQ3A537</accession>
<organism evidence="2 3">
    <name type="scientific">Streptomyces xanthochromogenes</name>
    <dbReference type="NCBI Taxonomy" id="67384"/>
    <lineage>
        <taxon>Bacteria</taxon>
        <taxon>Bacillati</taxon>
        <taxon>Actinomycetota</taxon>
        <taxon>Actinomycetes</taxon>
        <taxon>Kitasatosporales</taxon>
        <taxon>Streptomycetaceae</taxon>
        <taxon>Streptomyces</taxon>
    </lineage>
</organism>
<name>A0ABQ3A537_9ACTN</name>
<evidence type="ECO:0000256" key="1">
    <source>
        <dbReference type="SAM" id="MobiDB-lite"/>
    </source>
</evidence>
<evidence type="ECO:0000313" key="3">
    <source>
        <dbReference type="Proteomes" id="UP000600946"/>
    </source>
</evidence>
<feature type="compositionally biased region" description="Gly residues" evidence="1">
    <location>
        <begin position="1"/>
        <end position="15"/>
    </location>
</feature>
<feature type="compositionally biased region" description="Basic and acidic residues" evidence="1">
    <location>
        <begin position="41"/>
        <end position="62"/>
    </location>
</feature>
<reference evidence="3" key="1">
    <citation type="journal article" date="2019" name="Int. J. Syst. Evol. Microbiol.">
        <title>The Global Catalogue of Microorganisms (GCM) 10K type strain sequencing project: providing services to taxonomists for standard genome sequencing and annotation.</title>
        <authorList>
            <consortium name="The Broad Institute Genomics Platform"/>
            <consortium name="The Broad Institute Genome Sequencing Center for Infectious Disease"/>
            <person name="Wu L."/>
            <person name="Ma J."/>
        </authorList>
    </citation>
    <scope>NUCLEOTIDE SEQUENCE [LARGE SCALE GENOMIC DNA]</scope>
    <source>
        <strain evidence="3">JCM 4594</strain>
    </source>
</reference>
<dbReference type="Proteomes" id="UP000600946">
    <property type="component" value="Unassembled WGS sequence"/>
</dbReference>
<sequence length="62" mass="6394">MADGLDAGGDGGLGEGQAQVAESDDGEVCGHVTVLPLAGGDMERKPCGQNERAECQTKRKYD</sequence>
<proteinExistence type="predicted"/>